<dbReference type="InterPro" id="IPR005111">
    <property type="entry name" value="MoeA_C_domain_IV"/>
</dbReference>
<dbReference type="InterPro" id="IPR008284">
    <property type="entry name" value="MoCF_biosynth_CS"/>
</dbReference>
<dbReference type="Gene3D" id="2.40.340.10">
    <property type="entry name" value="MoeA, C-terminal, domain IV"/>
    <property type="match status" value="1"/>
</dbReference>
<sequence>MRAILKEENLLTPEEALQKLIYSLSPSTPEIEEVDIINSLGRISASDVHSPLDLPPFSRSTVDGYAVIADDTPGELKVIGKISIGEGKDLKVERGEAVEVDTGATIPRGATAVVKVEETIREGDTVKITKKLKFGENIGWVGSDIPKGTLVLRKGERITPEKIALLASVGINKVKVYRKIKIYIITTGNELVKPGESLSPGKIYESNSYYLASRLRLKGYEVVGTSLVSDDKEKIREELYKGISSADVVILTGGTSAGEKDFVHEVIREEGKIIVHGIKFKPGKPTILAEVKGKPVFGLPGNMVSTIMISEQIVEKYLSLKNGGEIDDYITVKAKAINKISADKKRFTYIPVFLFKREDEFYCLAVPFDSYMIGTFSLADGYIGLNPGEEVNEGESVRVYVRKLDTSPVYIGEEEPTIMSKLPQPFRMLPLGSLAAIKALKYGIGDILVVSDIYPEDVKEKEDLVLERDVMEVGDGDEIGYWEWVGISKIVQNPVVKLRYPSSALNFIGKAKIFVPSTILNQGKAIRRERLKVFIRNSKFKNHL</sequence>
<dbReference type="PANTHER" id="PTHR10192">
    <property type="entry name" value="MOLYBDOPTERIN BIOSYNTHESIS PROTEIN"/>
    <property type="match status" value="1"/>
</dbReference>
<dbReference type="Gene3D" id="3.40.980.10">
    <property type="entry name" value="MoaB/Mog-like domain"/>
    <property type="match status" value="1"/>
</dbReference>
<dbReference type="NCBIfam" id="TIGR00177">
    <property type="entry name" value="molyb_syn"/>
    <property type="match status" value="1"/>
</dbReference>
<dbReference type="SUPFAM" id="SSF63882">
    <property type="entry name" value="MoeA N-terminal region -like"/>
    <property type="match status" value="1"/>
</dbReference>
<protein>
    <submittedName>
        <fullName evidence="4">Molybdopterin molybdenumtransferase MoeA</fullName>
    </submittedName>
</protein>
<dbReference type="NCBIfam" id="NF011067">
    <property type="entry name" value="PRK14497.1"/>
    <property type="match status" value="1"/>
</dbReference>
<keyword evidence="5" id="KW-1185">Reference proteome</keyword>
<dbReference type="GO" id="GO:0006777">
    <property type="term" value="P:Mo-molybdopterin cofactor biosynthetic process"/>
    <property type="evidence" value="ECO:0007669"/>
    <property type="project" value="UniProtKB-KW"/>
</dbReference>
<dbReference type="PANTHER" id="PTHR10192:SF5">
    <property type="entry name" value="GEPHYRIN"/>
    <property type="match status" value="1"/>
</dbReference>
<dbReference type="Proteomes" id="UP000825123">
    <property type="component" value="Chromosome"/>
</dbReference>
<dbReference type="GO" id="GO:0005737">
    <property type="term" value="C:cytoplasm"/>
    <property type="evidence" value="ECO:0007669"/>
    <property type="project" value="TreeGrafter"/>
</dbReference>
<dbReference type="CDD" id="cd00887">
    <property type="entry name" value="MoeA"/>
    <property type="match status" value="1"/>
</dbReference>
<evidence type="ECO:0000256" key="1">
    <source>
        <dbReference type="ARBA" id="ARBA00005046"/>
    </source>
</evidence>
<name>A0A8D5U4A6_9CREN</name>
<dbReference type="EMBL" id="AP024597">
    <property type="protein sequence ID" value="BCU69003.1"/>
    <property type="molecule type" value="Genomic_DNA"/>
</dbReference>
<dbReference type="SUPFAM" id="SSF63867">
    <property type="entry name" value="MoeA C-terminal domain-like"/>
    <property type="match status" value="1"/>
</dbReference>
<dbReference type="InterPro" id="IPR036425">
    <property type="entry name" value="MoaB/Mog-like_dom_sf"/>
</dbReference>
<dbReference type="SUPFAM" id="SSF53218">
    <property type="entry name" value="Molybdenum cofactor biosynthesis proteins"/>
    <property type="match status" value="1"/>
</dbReference>
<evidence type="ECO:0000313" key="4">
    <source>
        <dbReference type="EMBL" id="BCU69003.1"/>
    </source>
</evidence>
<dbReference type="Pfam" id="PF03454">
    <property type="entry name" value="MoeA_C"/>
    <property type="match status" value="1"/>
</dbReference>
<dbReference type="InterPro" id="IPR001453">
    <property type="entry name" value="MoaB/Mog_dom"/>
</dbReference>
<dbReference type="PROSITE" id="PS01079">
    <property type="entry name" value="MOCF_BIOSYNTHESIS_2"/>
    <property type="match status" value="1"/>
</dbReference>
<dbReference type="NCBIfam" id="NF045515">
    <property type="entry name" value="Glp_gephyrin"/>
    <property type="match status" value="1"/>
</dbReference>
<evidence type="ECO:0000313" key="5">
    <source>
        <dbReference type="Proteomes" id="UP000825123"/>
    </source>
</evidence>
<dbReference type="InterPro" id="IPR036135">
    <property type="entry name" value="MoeA_linker/N_sf"/>
</dbReference>
<dbReference type="UniPathway" id="UPA00344"/>
<dbReference type="FunFam" id="2.170.190.11:FF:000001">
    <property type="entry name" value="Molybdopterin molybdenumtransferase"/>
    <property type="match status" value="1"/>
</dbReference>
<dbReference type="InterPro" id="IPR036688">
    <property type="entry name" value="MoeA_C_domain_IV_sf"/>
</dbReference>
<dbReference type="SMART" id="SM00852">
    <property type="entry name" value="MoCF_biosynth"/>
    <property type="match status" value="1"/>
</dbReference>
<dbReference type="Pfam" id="PF00994">
    <property type="entry name" value="MoCF_biosynth"/>
    <property type="match status" value="1"/>
</dbReference>
<gene>
    <name evidence="4" type="ORF">KN1_03000</name>
</gene>
<dbReference type="Gene3D" id="2.170.190.11">
    <property type="entry name" value="Molybdopterin biosynthesis moea protein, domain 3"/>
    <property type="match status" value="1"/>
</dbReference>
<accession>A0A8D5U4A6</accession>
<dbReference type="GeneID" id="66162052"/>
<evidence type="ECO:0000256" key="2">
    <source>
        <dbReference type="ARBA" id="ARBA00023150"/>
    </source>
</evidence>
<dbReference type="Gene3D" id="3.90.105.10">
    <property type="entry name" value="Molybdopterin biosynthesis moea protein, domain 2"/>
    <property type="match status" value="1"/>
</dbReference>
<dbReference type="InterPro" id="IPR005110">
    <property type="entry name" value="MoeA_linker/N"/>
</dbReference>
<keyword evidence="2" id="KW-0501">Molybdenum cofactor biosynthesis</keyword>
<dbReference type="RefSeq" id="WP_221289032.1">
    <property type="nucleotide sequence ID" value="NZ_AP024597.1"/>
</dbReference>
<organism evidence="4 5">
    <name type="scientific">Stygiolobus caldivivus</name>
    <dbReference type="NCBI Taxonomy" id="2824673"/>
    <lineage>
        <taxon>Archaea</taxon>
        <taxon>Thermoproteota</taxon>
        <taxon>Thermoprotei</taxon>
        <taxon>Sulfolobales</taxon>
        <taxon>Sulfolobaceae</taxon>
        <taxon>Stygiolobus</taxon>
    </lineage>
</organism>
<proteinExistence type="predicted"/>
<dbReference type="Pfam" id="PF03453">
    <property type="entry name" value="MoeA_N"/>
    <property type="match status" value="1"/>
</dbReference>
<feature type="domain" description="MoaB/Mog" evidence="3">
    <location>
        <begin position="183"/>
        <end position="321"/>
    </location>
</feature>
<dbReference type="InterPro" id="IPR038987">
    <property type="entry name" value="MoeA-like"/>
</dbReference>
<reference evidence="4 5" key="1">
    <citation type="submission" date="2021-04" db="EMBL/GenBank/DDBJ databases">
        <title>Complete genome sequence of Stygiolobus sp. KN-1.</title>
        <authorList>
            <person name="Nakamura K."/>
            <person name="Sakai H."/>
            <person name="Kurosawa N."/>
        </authorList>
    </citation>
    <scope>NUCLEOTIDE SEQUENCE [LARGE SCALE GENOMIC DNA]</scope>
    <source>
        <strain evidence="4 5">KN-1</strain>
    </source>
</reference>
<dbReference type="GO" id="GO:0061599">
    <property type="term" value="F:molybdopterin molybdotransferase activity"/>
    <property type="evidence" value="ECO:0007669"/>
    <property type="project" value="TreeGrafter"/>
</dbReference>
<dbReference type="AlphaFoldDB" id="A0A8D5U4A6"/>
<dbReference type="KEGG" id="csty:KN1_03000"/>
<comment type="pathway">
    <text evidence="1">Cofactor biosynthesis; molybdopterin biosynthesis.</text>
</comment>
<evidence type="ECO:0000259" key="3">
    <source>
        <dbReference type="SMART" id="SM00852"/>
    </source>
</evidence>